<dbReference type="HAMAP" id="MF_01965">
    <property type="entry name" value="NADHX_dehydratase"/>
    <property type="match status" value="1"/>
</dbReference>
<evidence type="ECO:0000313" key="9">
    <source>
        <dbReference type="Proteomes" id="UP000178577"/>
    </source>
</evidence>
<dbReference type="PANTHER" id="PTHR12592:SF0">
    <property type="entry name" value="ATP-DEPENDENT (S)-NAD(P)H-HYDRATE DEHYDRATASE"/>
    <property type="match status" value="1"/>
</dbReference>
<name>A0A1F5G5B8_9BACT</name>
<evidence type="ECO:0000256" key="4">
    <source>
        <dbReference type="ARBA" id="ARBA00023027"/>
    </source>
</evidence>
<dbReference type="InterPro" id="IPR029056">
    <property type="entry name" value="Ribokinase-like"/>
</dbReference>
<keyword evidence="3 6" id="KW-0521">NADP</keyword>
<dbReference type="PROSITE" id="PS01050">
    <property type="entry name" value="YJEF_C_2"/>
    <property type="match status" value="1"/>
</dbReference>
<comment type="caution">
    <text evidence="6">Lacks conserved residue(s) required for the propagation of feature annotation.</text>
</comment>
<keyword evidence="2 6" id="KW-0067">ATP-binding</keyword>
<reference evidence="8 9" key="1">
    <citation type="journal article" date="2016" name="Nat. Commun.">
        <title>Thousands of microbial genomes shed light on interconnected biogeochemical processes in an aquifer system.</title>
        <authorList>
            <person name="Anantharaman K."/>
            <person name="Brown C.T."/>
            <person name="Hug L.A."/>
            <person name="Sharon I."/>
            <person name="Castelle C.J."/>
            <person name="Probst A.J."/>
            <person name="Thomas B.C."/>
            <person name="Singh A."/>
            <person name="Wilkins M.J."/>
            <person name="Karaoz U."/>
            <person name="Brodie E.L."/>
            <person name="Williams K.H."/>
            <person name="Hubbard S.S."/>
            <person name="Banfield J.F."/>
        </authorList>
    </citation>
    <scope>NUCLEOTIDE SEQUENCE [LARGE SCALE GENOMIC DNA]</scope>
</reference>
<comment type="subunit">
    <text evidence="6">Homotetramer.</text>
</comment>
<evidence type="ECO:0000256" key="3">
    <source>
        <dbReference type="ARBA" id="ARBA00022857"/>
    </source>
</evidence>
<dbReference type="GO" id="GO:0005524">
    <property type="term" value="F:ATP binding"/>
    <property type="evidence" value="ECO:0007669"/>
    <property type="project" value="UniProtKB-KW"/>
</dbReference>
<keyword evidence="1 6" id="KW-0547">Nucleotide-binding</keyword>
<accession>A0A1F5G5B8</accession>
<feature type="binding site" evidence="6">
    <location>
        <position position="220"/>
    </location>
    <ligand>
        <name>(6S)-NADPHX</name>
        <dbReference type="ChEBI" id="CHEBI:64076"/>
    </ligand>
</feature>
<dbReference type="InterPro" id="IPR017953">
    <property type="entry name" value="Carbohydrate_kinase_pred_CS"/>
</dbReference>
<comment type="catalytic activity">
    <reaction evidence="6">
        <text>(6S)-NADHX + ADP = AMP + phosphate + NADH + H(+)</text>
        <dbReference type="Rhea" id="RHEA:32223"/>
        <dbReference type="ChEBI" id="CHEBI:15378"/>
        <dbReference type="ChEBI" id="CHEBI:43474"/>
        <dbReference type="ChEBI" id="CHEBI:57945"/>
        <dbReference type="ChEBI" id="CHEBI:64074"/>
        <dbReference type="ChEBI" id="CHEBI:456215"/>
        <dbReference type="ChEBI" id="CHEBI:456216"/>
        <dbReference type="EC" id="4.2.1.136"/>
    </reaction>
</comment>
<organism evidence="8 9">
    <name type="scientific">Candidatus Curtissbacteria bacterium RIFCSPHIGHO2_01_FULL_40_12</name>
    <dbReference type="NCBI Taxonomy" id="1797710"/>
    <lineage>
        <taxon>Bacteria</taxon>
        <taxon>Candidatus Curtissiibacteriota</taxon>
    </lineage>
</organism>
<gene>
    <name evidence="6" type="primary">nnrD</name>
    <name evidence="8" type="ORF">A2693_01420</name>
</gene>
<dbReference type="Gene3D" id="3.40.1190.20">
    <property type="match status" value="1"/>
</dbReference>
<proteinExistence type="inferred from homology"/>
<dbReference type="AlphaFoldDB" id="A0A1F5G5B8"/>
<comment type="similarity">
    <text evidence="6">Belongs to the NnrD/CARKD family.</text>
</comment>
<feature type="domain" description="YjeF C-terminal" evidence="7">
    <location>
        <begin position="1"/>
        <end position="277"/>
    </location>
</feature>
<feature type="binding site" evidence="6">
    <location>
        <position position="104"/>
    </location>
    <ligand>
        <name>(6S)-NADPHX</name>
        <dbReference type="ChEBI" id="CHEBI:64076"/>
    </ligand>
</feature>
<dbReference type="GO" id="GO:0047453">
    <property type="term" value="F:ATP-dependent NAD(P)H-hydrate dehydratase activity"/>
    <property type="evidence" value="ECO:0007669"/>
    <property type="project" value="TreeGrafter"/>
</dbReference>
<dbReference type="InterPro" id="IPR000631">
    <property type="entry name" value="CARKD"/>
</dbReference>
<dbReference type="GO" id="GO:0110051">
    <property type="term" value="P:metabolite repair"/>
    <property type="evidence" value="ECO:0007669"/>
    <property type="project" value="TreeGrafter"/>
</dbReference>
<feature type="binding site" evidence="6">
    <location>
        <position position="219"/>
    </location>
    <ligand>
        <name>AMP</name>
        <dbReference type="ChEBI" id="CHEBI:456215"/>
    </ligand>
</feature>
<dbReference type="EC" id="4.2.1.136" evidence="6"/>
<dbReference type="NCBIfam" id="TIGR00196">
    <property type="entry name" value="yjeF_cterm"/>
    <property type="match status" value="1"/>
</dbReference>
<evidence type="ECO:0000256" key="1">
    <source>
        <dbReference type="ARBA" id="ARBA00022741"/>
    </source>
</evidence>
<dbReference type="PROSITE" id="PS51383">
    <property type="entry name" value="YJEF_C_3"/>
    <property type="match status" value="1"/>
</dbReference>
<dbReference type="GO" id="GO:0052855">
    <property type="term" value="F:ADP-dependent NAD(P)H-hydrate dehydratase activity"/>
    <property type="evidence" value="ECO:0007669"/>
    <property type="project" value="UniProtKB-UniRule"/>
</dbReference>
<dbReference type="SUPFAM" id="SSF53613">
    <property type="entry name" value="Ribokinase-like"/>
    <property type="match status" value="1"/>
</dbReference>
<dbReference type="CDD" id="cd01171">
    <property type="entry name" value="YXKO-related"/>
    <property type="match status" value="1"/>
</dbReference>
<evidence type="ECO:0000256" key="5">
    <source>
        <dbReference type="ARBA" id="ARBA00023239"/>
    </source>
</evidence>
<evidence type="ECO:0000256" key="6">
    <source>
        <dbReference type="HAMAP-Rule" id="MF_01965"/>
    </source>
</evidence>
<protein>
    <recommendedName>
        <fullName evidence="6">ADP-dependent (S)-NAD(P)H-hydrate dehydratase</fullName>
        <ecNumber evidence="6">4.2.1.136</ecNumber>
    </recommendedName>
    <alternativeName>
        <fullName evidence="6">ADP-dependent NAD(P)HX dehydratase</fullName>
    </alternativeName>
</protein>
<dbReference type="PANTHER" id="PTHR12592">
    <property type="entry name" value="ATP-DEPENDENT (S)-NAD(P)H-HYDRATE DEHYDRATASE FAMILY MEMBER"/>
    <property type="match status" value="1"/>
</dbReference>
<evidence type="ECO:0000256" key="2">
    <source>
        <dbReference type="ARBA" id="ARBA00022840"/>
    </source>
</evidence>
<comment type="caution">
    <text evidence="8">The sequence shown here is derived from an EMBL/GenBank/DDBJ whole genome shotgun (WGS) entry which is preliminary data.</text>
</comment>
<feature type="binding site" evidence="6">
    <location>
        <position position="153"/>
    </location>
    <ligand>
        <name>(6S)-NADPHX</name>
        <dbReference type="ChEBI" id="CHEBI:64076"/>
    </ligand>
</feature>
<comment type="cofactor">
    <cofactor evidence="6">
        <name>Mg(2+)</name>
        <dbReference type="ChEBI" id="CHEBI:18420"/>
    </cofactor>
</comment>
<comment type="function">
    <text evidence="6">Catalyzes the dehydration of the S-form of NAD(P)HX at the expense of ADP, which is converted to AMP. Together with NAD(P)HX epimerase, which catalyzes the epimerization of the S- and R-forms, the enzyme allows the repair of both epimers of NAD(P)HX, a damaged form of NAD(P)H that is a result of enzymatic or heat-dependent hydration.</text>
</comment>
<evidence type="ECO:0000259" key="7">
    <source>
        <dbReference type="PROSITE" id="PS51383"/>
    </source>
</evidence>
<dbReference type="Proteomes" id="UP000178577">
    <property type="component" value="Unassembled WGS sequence"/>
</dbReference>
<keyword evidence="4 6" id="KW-0520">NAD</keyword>
<dbReference type="EMBL" id="MFAY01000067">
    <property type="protein sequence ID" value="OGD87073.1"/>
    <property type="molecule type" value="Genomic_DNA"/>
</dbReference>
<sequence length="277" mass="28939">MDLSKIYSPRPEWVHKGNYGSVLVVCGSKLYSGSATLAGVSALRAGADLVTVVAPERAANIAASTLPDLITFPLRGNHLNTRHVNDVLDIAHLRRINSIVIGCGLGRHQSTIAAIHTLIAKVIVPLVIDADALYALSQKPELAVGKQVILTPHAGELAILLGLERAPADFDARLAAAKQAAVKYRSVILLKGHIDIITDSHIMITNNTGSVYMTKGGFGDTLSGIVGALLARGVGLIEAAHAAAYINGRAGELAAEQKGEGVVASDIFETIPKVISG</sequence>
<dbReference type="Pfam" id="PF01256">
    <property type="entry name" value="Carb_kinase"/>
    <property type="match status" value="1"/>
</dbReference>
<evidence type="ECO:0000313" key="8">
    <source>
        <dbReference type="EMBL" id="OGD87073.1"/>
    </source>
</evidence>
<comment type="catalytic activity">
    <reaction evidence="6">
        <text>(6S)-NADPHX + ADP = AMP + phosphate + NADPH + H(+)</text>
        <dbReference type="Rhea" id="RHEA:32235"/>
        <dbReference type="ChEBI" id="CHEBI:15378"/>
        <dbReference type="ChEBI" id="CHEBI:43474"/>
        <dbReference type="ChEBI" id="CHEBI:57783"/>
        <dbReference type="ChEBI" id="CHEBI:64076"/>
        <dbReference type="ChEBI" id="CHEBI:456215"/>
        <dbReference type="ChEBI" id="CHEBI:456216"/>
        <dbReference type="EC" id="4.2.1.136"/>
    </reaction>
</comment>
<keyword evidence="5 6" id="KW-0456">Lyase</keyword>
<dbReference type="GO" id="GO:0046496">
    <property type="term" value="P:nicotinamide nucleotide metabolic process"/>
    <property type="evidence" value="ECO:0007669"/>
    <property type="project" value="UniProtKB-UniRule"/>
</dbReference>